<gene>
    <name evidence="2" type="ORF">C7383_105306</name>
</gene>
<name>A0AB73T5K5_9FIRM</name>
<dbReference type="PANTHER" id="PTHR43649">
    <property type="entry name" value="ARABINOSE-BINDING PROTEIN-RELATED"/>
    <property type="match status" value="1"/>
</dbReference>
<dbReference type="PANTHER" id="PTHR43649:SF12">
    <property type="entry name" value="DIACETYLCHITOBIOSE BINDING PROTEIN DASA"/>
    <property type="match status" value="1"/>
</dbReference>
<feature type="signal peptide" evidence="1">
    <location>
        <begin position="1"/>
        <end position="29"/>
    </location>
</feature>
<dbReference type="Proteomes" id="UP000245412">
    <property type="component" value="Unassembled WGS sequence"/>
</dbReference>
<dbReference type="EMBL" id="QGGY01000005">
    <property type="protein sequence ID" value="PWJ76269.1"/>
    <property type="molecule type" value="Genomic_DNA"/>
</dbReference>
<evidence type="ECO:0000313" key="3">
    <source>
        <dbReference type="Proteomes" id="UP000245412"/>
    </source>
</evidence>
<proteinExistence type="predicted"/>
<organism evidence="2 3">
    <name type="scientific">Murimonas intestini</name>
    <dbReference type="NCBI Taxonomy" id="1337051"/>
    <lineage>
        <taxon>Bacteria</taxon>
        <taxon>Bacillati</taxon>
        <taxon>Bacillota</taxon>
        <taxon>Clostridia</taxon>
        <taxon>Lachnospirales</taxon>
        <taxon>Lachnospiraceae</taxon>
        <taxon>Murimonas</taxon>
    </lineage>
</organism>
<sequence>MKLRKATAVVLGMSLAASMAAGCAGSSTAPEETKNQDTAQVQKTEVQKVGNSDEKIKLVFAQDLDTNEHANEVVNAIIDEYEEKAGVEIQFEALPSADYRTWLTTQFAAGKGPDVYTGIIYDLSTDYDSGYLYNFKDLYEKESAYDAGKAWKDTLPESILERMYLTENDVPGYPSSTSVVRIFYNKTAFEQAGAKVPETWAEFMDACQKLKDSGITPFGFPNATIADLSWLWFNNSISGQLNSSLVDELDVSGNGYVELQEIAKGVDEGKIDFTKPELIKGFELMKDFSQYWTSDYNGLDQKTAIQMFERGEVAMVQAMSINLADIEAVVGDSFEYGVMPIPVITKETADTALGKSIILGGQPDIIYAVNKDLENDEARLNAAIDFCQYMSSPEVQVRLAEEICRIPLTTSAQLPDNLAGFTIVEEPLRMPYYTGINEKLRNYFQRAGQDFLSDGIDVNELGETMNSAYTEVLGEIMAENGWSADNNYGMETK</sequence>
<dbReference type="InterPro" id="IPR050490">
    <property type="entry name" value="Bact_solute-bd_prot1"/>
</dbReference>
<dbReference type="PROSITE" id="PS51257">
    <property type="entry name" value="PROKAR_LIPOPROTEIN"/>
    <property type="match status" value="1"/>
</dbReference>
<dbReference type="InterPro" id="IPR006059">
    <property type="entry name" value="SBP"/>
</dbReference>
<protein>
    <submittedName>
        <fullName evidence="2">ABC-type glycerol-3-phosphate transport system substrate-binding protein</fullName>
    </submittedName>
</protein>
<evidence type="ECO:0000313" key="2">
    <source>
        <dbReference type="EMBL" id="PWJ76269.1"/>
    </source>
</evidence>
<feature type="chain" id="PRO_5044506449" evidence="1">
    <location>
        <begin position="30"/>
        <end position="493"/>
    </location>
</feature>
<evidence type="ECO:0000256" key="1">
    <source>
        <dbReference type="SAM" id="SignalP"/>
    </source>
</evidence>
<dbReference type="AlphaFoldDB" id="A0AB73T5K5"/>
<keyword evidence="1" id="KW-0732">Signal</keyword>
<keyword evidence="3" id="KW-1185">Reference proteome</keyword>
<accession>A0AB73T5K5</accession>
<dbReference type="Pfam" id="PF13416">
    <property type="entry name" value="SBP_bac_8"/>
    <property type="match status" value="1"/>
</dbReference>
<comment type="caution">
    <text evidence="2">The sequence shown here is derived from an EMBL/GenBank/DDBJ whole genome shotgun (WGS) entry which is preliminary data.</text>
</comment>
<dbReference type="RefSeq" id="WP_109626321.1">
    <property type="nucleotide sequence ID" value="NZ_JANKBI010000003.1"/>
</dbReference>
<dbReference type="PROSITE" id="PS00018">
    <property type="entry name" value="EF_HAND_1"/>
    <property type="match status" value="1"/>
</dbReference>
<reference evidence="2 3" key="1">
    <citation type="submission" date="2018-05" db="EMBL/GenBank/DDBJ databases">
        <authorList>
            <person name="Goeker M."/>
            <person name="Huntemann M."/>
            <person name="Clum A."/>
            <person name="Pillay M."/>
            <person name="Palaniappan K."/>
            <person name="Varghese N."/>
            <person name="Mikhailova N."/>
            <person name="Stamatis D."/>
            <person name="Reddy T."/>
            <person name="Daum C."/>
            <person name="Shapiro N."/>
            <person name="Ivanova N."/>
            <person name="Kyrpides N."/>
            <person name="Woyke T."/>
        </authorList>
    </citation>
    <scope>NUCLEOTIDE SEQUENCE [LARGE SCALE GENOMIC DNA]</scope>
    <source>
        <strain evidence="2 3">DSM 26524</strain>
    </source>
</reference>
<dbReference type="Gene3D" id="3.40.190.10">
    <property type="entry name" value="Periplasmic binding protein-like II"/>
    <property type="match status" value="1"/>
</dbReference>
<dbReference type="SUPFAM" id="SSF53850">
    <property type="entry name" value="Periplasmic binding protein-like II"/>
    <property type="match status" value="1"/>
</dbReference>
<dbReference type="InterPro" id="IPR018247">
    <property type="entry name" value="EF_Hand_1_Ca_BS"/>
</dbReference>